<organism evidence="2 3">
    <name type="scientific">Nitrosomonas marina</name>
    <dbReference type="NCBI Taxonomy" id="917"/>
    <lineage>
        <taxon>Bacteria</taxon>
        <taxon>Pseudomonadati</taxon>
        <taxon>Pseudomonadota</taxon>
        <taxon>Betaproteobacteria</taxon>
        <taxon>Nitrosomonadales</taxon>
        <taxon>Nitrosomonadaceae</taxon>
        <taxon>Nitrosomonas</taxon>
    </lineage>
</organism>
<dbReference type="InterPro" id="IPR051680">
    <property type="entry name" value="ATP-dep_Glu-Cys_Ligase-2"/>
</dbReference>
<dbReference type="Proteomes" id="UP000199345">
    <property type="component" value="Unassembled WGS sequence"/>
</dbReference>
<gene>
    <name evidence="2" type="ORF">SAMN05216326_1203</name>
</gene>
<keyword evidence="3" id="KW-1185">Reference proteome</keyword>
<evidence type="ECO:0000313" key="3">
    <source>
        <dbReference type="Proteomes" id="UP000199345"/>
    </source>
</evidence>
<reference evidence="3" key="1">
    <citation type="submission" date="2016-10" db="EMBL/GenBank/DDBJ databases">
        <authorList>
            <person name="Varghese N."/>
            <person name="Submissions S."/>
        </authorList>
    </citation>
    <scope>NUCLEOTIDE SEQUENCE [LARGE SCALE GENOMIC DNA]</scope>
    <source>
        <strain evidence="3">Nm71</strain>
    </source>
</reference>
<dbReference type="PANTHER" id="PTHR34595">
    <property type="entry name" value="BLR5612 PROTEIN"/>
    <property type="match status" value="1"/>
</dbReference>
<dbReference type="Pfam" id="PF04168">
    <property type="entry name" value="Alpha-E"/>
    <property type="match status" value="1"/>
</dbReference>
<evidence type="ECO:0000259" key="1">
    <source>
        <dbReference type="Pfam" id="PF04168"/>
    </source>
</evidence>
<dbReference type="InterPro" id="IPR007296">
    <property type="entry name" value="DUF403"/>
</dbReference>
<name>A0A1I0DG16_9PROT</name>
<feature type="domain" description="DUF403" evidence="1">
    <location>
        <begin position="1"/>
        <end position="306"/>
    </location>
</feature>
<accession>A0A1I0DG16</accession>
<proteinExistence type="predicted"/>
<dbReference type="OrthoDB" id="9803532at2"/>
<dbReference type="AlphaFoldDB" id="A0A1I0DG16"/>
<sequence>MLSSVANRIYWMARYLERAENTARLINVNTHLLLDLPKRVRLGWEPIVDISSRRDYFYNLYDEADERSVIRFMVSDTRNPDSILSALNMARENTRTIRDIIPREAWEQVNTLHLNSKANARSVVTQRHRYDYLRSVILGVQTVSGMLAGTMTHDEGYDFLRMGRNLERADMTTRIIDVRSATLLPDMPEDLTPFENLQWVSVLKSLTAYQMYRRNVHQRIRRTDVLKFLLLQENFPRSFNHALCQVGNCLNNLPRKEKVLQILTRLQKKLLQAKLQEFNQEKLHAFIDELQLGVIKINDSISKNYF</sequence>
<evidence type="ECO:0000313" key="2">
    <source>
        <dbReference type="EMBL" id="SET31329.1"/>
    </source>
</evidence>
<dbReference type="EMBL" id="FOIA01000020">
    <property type="protein sequence ID" value="SET31329.1"/>
    <property type="molecule type" value="Genomic_DNA"/>
</dbReference>
<protein>
    <submittedName>
        <fullName evidence="2">Uncharacterized conserved protein, Alpha-E superfamily</fullName>
    </submittedName>
</protein>
<dbReference type="PANTHER" id="PTHR34595:SF7">
    <property type="entry name" value="SLL1039 PROTEIN"/>
    <property type="match status" value="1"/>
</dbReference>